<feature type="chain" id="PRO_5017083147" evidence="1">
    <location>
        <begin position="18"/>
        <end position="352"/>
    </location>
</feature>
<accession>A0A368H588</accession>
<dbReference type="AlphaFoldDB" id="A0A368H588"/>
<dbReference type="PANTHER" id="PTHR40326">
    <property type="entry name" value="PROTEIN CBG10816"/>
    <property type="match status" value="1"/>
</dbReference>
<dbReference type="STRING" id="29170.A0A368H588"/>
<sequence>MHLLLLQNVLLPQSNEAVAVGDIVYDSRKTVLSRIDNYPLEDVACDLKPSSVNVSCGSRLRLTEYAKPYTGIEVMAFGQRTQRFEGKGLNRPLGVTFDEECQQWIVADTLNNRIILIPRGTIMASPKIVTPCAVAVLRPSTSFAVLTKFDIRIMYYGRAENDLVINHSGNARGLAVTPRGNLVTMEKIRGSWQVSVYEGKPNATMVWSYPYPTIQDALPSFLDLYRDVLVVTDLGRFFSSSQSIIMFCDESGADKFRHKKSITLAPDPKNARRGSVSYISGVYIDEDFNILIADAKARSLQVFNSDCMYLYSVKLLSGGGIWVNRGGFIGVCARGQKDGGLHVYRMHKPISK</sequence>
<name>A0A368H588_ANCCA</name>
<proteinExistence type="predicted"/>
<comment type="caution">
    <text evidence="2">The sequence shown here is derived from an EMBL/GenBank/DDBJ whole genome shotgun (WGS) entry which is preliminary data.</text>
</comment>
<dbReference type="Gene3D" id="2.120.10.30">
    <property type="entry name" value="TolB, C-terminal domain"/>
    <property type="match status" value="1"/>
</dbReference>
<dbReference type="EMBL" id="JOJR01000011">
    <property type="protein sequence ID" value="RCN51771.1"/>
    <property type="molecule type" value="Genomic_DNA"/>
</dbReference>
<organism evidence="2 3">
    <name type="scientific">Ancylostoma caninum</name>
    <name type="common">Dog hookworm</name>
    <dbReference type="NCBI Taxonomy" id="29170"/>
    <lineage>
        <taxon>Eukaryota</taxon>
        <taxon>Metazoa</taxon>
        <taxon>Ecdysozoa</taxon>
        <taxon>Nematoda</taxon>
        <taxon>Chromadorea</taxon>
        <taxon>Rhabditida</taxon>
        <taxon>Rhabditina</taxon>
        <taxon>Rhabditomorpha</taxon>
        <taxon>Strongyloidea</taxon>
        <taxon>Ancylostomatidae</taxon>
        <taxon>Ancylostomatinae</taxon>
        <taxon>Ancylostoma</taxon>
    </lineage>
</organism>
<dbReference type="InterPro" id="IPR011042">
    <property type="entry name" value="6-blade_b-propeller_TolB-like"/>
</dbReference>
<protein>
    <submittedName>
        <fullName evidence="2">NHL repeat protein</fullName>
    </submittedName>
</protein>
<dbReference type="Proteomes" id="UP000252519">
    <property type="component" value="Unassembled WGS sequence"/>
</dbReference>
<evidence type="ECO:0000256" key="1">
    <source>
        <dbReference type="SAM" id="SignalP"/>
    </source>
</evidence>
<dbReference type="SUPFAM" id="SSF101898">
    <property type="entry name" value="NHL repeat"/>
    <property type="match status" value="1"/>
</dbReference>
<gene>
    <name evidence="2" type="ORF">ANCCAN_02131</name>
</gene>
<keyword evidence="1" id="KW-0732">Signal</keyword>
<feature type="signal peptide" evidence="1">
    <location>
        <begin position="1"/>
        <end position="17"/>
    </location>
</feature>
<reference evidence="2 3" key="1">
    <citation type="submission" date="2014-10" db="EMBL/GenBank/DDBJ databases">
        <title>Draft genome of the hookworm Ancylostoma caninum.</title>
        <authorList>
            <person name="Mitreva M."/>
        </authorList>
    </citation>
    <scope>NUCLEOTIDE SEQUENCE [LARGE SCALE GENOMIC DNA]</scope>
    <source>
        <strain evidence="2 3">Baltimore</strain>
    </source>
</reference>
<dbReference type="PANTHER" id="PTHR40326:SF1">
    <property type="entry name" value="RING-TYPE DOMAIN-CONTAINING PROTEIN-RELATED"/>
    <property type="match status" value="1"/>
</dbReference>
<keyword evidence="3" id="KW-1185">Reference proteome</keyword>
<dbReference type="OrthoDB" id="5814538at2759"/>
<evidence type="ECO:0000313" key="2">
    <source>
        <dbReference type="EMBL" id="RCN51771.1"/>
    </source>
</evidence>
<evidence type="ECO:0000313" key="3">
    <source>
        <dbReference type="Proteomes" id="UP000252519"/>
    </source>
</evidence>